<dbReference type="AlphaFoldDB" id="A0A1R1LD37"/>
<proteinExistence type="predicted"/>
<name>A0A1R1LD37_9MICC</name>
<gene>
    <name evidence="2" type="ORF">BKD30_06025</name>
</gene>
<dbReference type="EMBL" id="MRDE01000026">
    <property type="protein sequence ID" value="OMH25451.1"/>
    <property type="molecule type" value="Genomic_DNA"/>
</dbReference>
<organism evidence="2 3">
    <name type="scientific">Tersicoccus phoenicis</name>
    <dbReference type="NCBI Taxonomy" id="554083"/>
    <lineage>
        <taxon>Bacteria</taxon>
        <taxon>Bacillati</taxon>
        <taxon>Actinomycetota</taxon>
        <taxon>Actinomycetes</taxon>
        <taxon>Micrococcales</taxon>
        <taxon>Micrococcaceae</taxon>
        <taxon>Tersicoccus</taxon>
    </lineage>
</organism>
<feature type="compositionally biased region" description="Gly residues" evidence="1">
    <location>
        <begin position="69"/>
        <end position="79"/>
    </location>
</feature>
<protein>
    <recommendedName>
        <fullName evidence="4">Antitoxin protein</fullName>
    </recommendedName>
</protein>
<evidence type="ECO:0000313" key="2">
    <source>
        <dbReference type="EMBL" id="OMH25451.1"/>
    </source>
</evidence>
<sequence length="79" mass="8467">MTARRRSSRLYFQPMRELNTMGFGDAINKGKDALGNDQTNGKVDQAQEQYGDKLGDKGNQAVDAAQQKFGGGGDAGEGQ</sequence>
<dbReference type="STRING" id="554083.BKD30_06025"/>
<comment type="caution">
    <text evidence="2">The sequence shown here is derived from an EMBL/GenBank/DDBJ whole genome shotgun (WGS) entry which is preliminary data.</text>
</comment>
<evidence type="ECO:0000313" key="3">
    <source>
        <dbReference type="Proteomes" id="UP000187085"/>
    </source>
</evidence>
<reference evidence="2 3" key="1">
    <citation type="submission" date="2016-12" db="EMBL/GenBank/DDBJ databases">
        <title>Draft genome of Tersicoccus phoenicis 1P05MA.</title>
        <authorList>
            <person name="Nakajima Y."/>
            <person name="Yoshizawa S."/>
            <person name="Nakamura K."/>
            <person name="Ogura Y."/>
            <person name="Hayashi T."/>
            <person name="Kogure K."/>
        </authorList>
    </citation>
    <scope>NUCLEOTIDE SEQUENCE [LARGE SCALE GENOMIC DNA]</scope>
    <source>
        <strain evidence="2 3">1p05MA</strain>
    </source>
</reference>
<dbReference type="Proteomes" id="UP000187085">
    <property type="component" value="Unassembled WGS sequence"/>
</dbReference>
<feature type="compositionally biased region" description="Polar residues" evidence="1">
    <location>
        <begin position="36"/>
        <end position="48"/>
    </location>
</feature>
<keyword evidence="3" id="KW-1185">Reference proteome</keyword>
<accession>A0A1R1LD37</accession>
<evidence type="ECO:0000256" key="1">
    <source>
        <dbReference type="SAM" id="MobiDB-lite"/>
    </source>
</evidence>
<feature type="region of interest" description="Disordered" evidence="1">
    <location>
        <begin position="23"/>
        <end position="79"/>
    </location>
</feature>
<evidence type="ECO:0008006" key="4">
    <source>
        <dbReference type="Google" id="ProtNLM"/>
    </source>
</evidence>